<evidence type="ECO:0000256" key="2">
    <source>
        <dbReference type="ARBA" id="ARBA00022448"/>
    </source>
</evidence>
<dbReference type="InterPro" id="IPR022837">
    <property type="entry name" value="MsrQ-like"/>
</dbReference>
<dbReference type="PANTHER" id="PTHR36964">
    <property type="entry name" value="PROTEIN-METHIONINE-SULFOXIDE REDUCTASE HEME-BINDING SUBUNIT MSRQ"/>
    <property type="match status" value="1"/>
</dbReference>
<feature type="transmembrane region" description="Helical" evidence="7">
    <location>
        <begin position="179"/>
        <end position="198"/>
    </location>
</feature>
<keyword evidence="4 7" id="KW-1133">Transmembrane helix</keyword>
<protein>
    <submittedName>
        <fullName evidence="9">Ferric reductase domain protein transmembrane component domain</fullName>
    </submittedName>
</protein>
<feature type="transmembrane region" description="Helical" evidence="7">
    <location>
        <begin position="156"/>
        <end position="173"/>
    </location>
</feature>
<dbReference type="Proteomes" id="UP000008721">
    <property type="component" value="Chromosome"/>
</dbReference>
<evidence type="ECO:0000259" key="8">
    <source>
        <dbReference type="Pfam" id="PF01794"/>
    </source>
</evidence>
<keyword evidence="6 7" id="KW-0472">Membrane</keyword>
<keyword evidence="3 7" id="KW-0812">Transmembrane</keyword>
<evidence type="ECO:0000256" key="6">
    <source>
        <dbReference type="ARBA" id="ARBA00023136"/>
    </source>
</evidence>
<dbReference type="InterPro" id="IPR013130">
    <property type="entry name" value="Fe3_Rdtase_TM_dom"/>
</dbReference>
<dbReference type="eggNOG" id="COG2717">
    <property type="taxonomic scope" value="Bacteria"/>
</dbReference>
<dbReference type="KEGG" id="sku:Sulku_0309"/>
<dbReference type="AlphaFoldDB" id="E4TYJ9"/>
<keyword evidence="10" id="KW-1185">Reference proteome</keyword>
<dbReference type="PANTHER" id="PTHR36964:SF1">
    <property type="entry name" value="PROTEIN-METHIONINE-SULFOXIDE REDUCTASE HEME-BINDING SUBUNIT MSRQ"/>
    <property type="match status" value="1"/>
</dbReference>
<evidence type="ECO:0000256" key="5">
    <source>
        <dbReference type="ARBA" id="ARBA00023004"/>
    </source>
</evidence>
<evidence type="ECO:0000256" key="3">
    <source>
        <dbReference type="ARBA" id="ARBA00022692"/>
    </source>
</evidence>
<reference evidence="9 10" key="1">
    <citation type="journal article" date="2012" name="Stand. Genomic Sci.">
        <title>Complete genome sequence of the sulfur compounds oxidizing chemolithoautotroph Sulfuricurvum kujiense type strain (YK-1(T)).</title>
        <authorList>
            <person name="Han C."/>
            <person name="Kotsyurbenko O."/>
            <person name="Chertkov O."/>
            <person name="Held B."/>
            <person name="Lapidus A."/>
            <person name="Nolan M."/>
            <person name="Lucas S."/>
            <person name="Hammon N."/>
            <person name="Deshpande S."/>
            <person name="Cheng J.F."/>
            <person name="Tapia R."/>
            <person name="Goodwin L.A."/>
            <person name="Pitluck S."/>
            <person name="Liolios K."/>
            <person name="Pagani I."/>
            <person name="Ivanova N."/>
            <person name="Mavromatis K."/>
            <person name="Mikhailova N."/>
            <person name="Pati A."/>
            <person name="Chen A."/>
            <person name="Palaniappan K."/>
            <person name="Land M."/>
            <person name="Hauser L."/>
            <person name="Chang Y.J."/>
            <person name="Jeffries C.D."/>
            <person name="Brambilla E.M."/>
            <person name="Rohde M."/>
            <person name="Spring S."/>
            <person name="Sikorski J."/>
            <person name="Goker M."/>
            <person name="Woyke T."/>
            <person name="Bristow J."/>
            <person name="Eisen J.A."/>
            <person name="Markowitz V."/>
            <person name="Hugenholtz P."/>
            <person name="Kyrpides N.C."/>
            <person name="Klenk H.P."/>
            <person name="Detter J.C."/>
        </authorList>
    </citation>
    <scope>NUCLEOTIDE SEQUENCE [LARGE SCALE GENOMIC DNA]</scope>
    <source>
        <strain evidence="10">ATCC BAA-921 / DSM 16994 / JCM 11577 / YK-1</strain>
    </source>
</reference>
<evidence type="ECO:0000256" key="1">
    <source>
        <dbReference type="ARBA" id="ARBA00004141"/>
    </source>
</evidence>
<feature type="transmembrane region" description="Helical" evidence="7">
    <location>
        <begin position="87"/>
        <end position="107"/>
    </location>
</feature>
<evidence type="ECO:0000313" key="9">
    <source>
        <dbReference type="EMBL" id="ADR32976.1"/>
    </source>
</evidence>
<dbReference type="Pfam" id="PF01794">
    <property type="entry name" value="Ferric_reduct"/>
    <property type="match status" value="1"/>
</dbReference>
<dbReference type="OrthoDB" id="9788328at2"/>
<name>E4TYJ9_SULKY</name>
<dbReference type="GO" id="GO:0005886">
    <property type="term" value="C:plasma membrane"/>
    <property type="evidence" value="ECO:0007669"/>
    <property type="project" value="TreeGrafter"/>
</dbReference>
<dbReference type="STRING" id="709032.Sulku_0309"/>
<sequence length="200" mass="23002">MRIIIWIGALLPIVFALFRFSAAFHPVWLNDILLFIEGYVHLSLTKFPNDPLKFLINLSGESALWLLALSLTITPLRSYLKINLFSYRRLLGLFAFFYALIHALLFIGIDQQFDFDGLIHEVTTKPFIAFGMGAFLILLLMALTSTKKLFSNFKGWHRLVYIAVVLIVVHYLMSHKTITWDNLSTAGVLIFLLVLRLIKR</sequence>
<dbReference type="GO" id="GO:0020037">
    <property type="term" value="F:heme binding"/>
    <property type="evidence" value="ECO:0007669"/>
    <property type="project" value="TreeGrafter"/>
</dbReference>
<dbReference type="GO" id="GO:0010181">
    <property type="term" value="F:FMN binding"/>
    <property type="evidence" value="ECO:0007669"/>
    <property type="project" value="TreeGrafter"/>
</dbReference>
<dbReference type="EMBL" id="CP002355">
    <property type="protein sequence ID" value="ADR32976.1"/>
    <property type="molecule type" value="Genomic_DNA"/>
</dbReference>
<keyword evidence="5" id="KW-0408">Iron</keyword>
<feature type="transmembrane region" description="Helical" evidence="7">
    <location>
        <begin position="127"/>
        <end position="144"/>
    </location>
</feature>
<comment type="subcellular location">
    <subcellularLocation>
        <location evidence="1">Membrane</location>
        <topology evidence="1">Multi-pass membrane protein</topology>
    </subcellularLocation>
</comment>
<gene>
    <name evidence="9" type="ordered locus">Sulku_0309</name>
</gene>
<feature type="transmembrane region" description="Helical" evidence="7">
    <location>
        <begin position="62"/>
        <end position="80"/>
    </location>
</feature>
<evidence type="ECO:0000256" key="4">
    <source>
        <dbReference type="ARBA" id="ARBA00022989"/>
    </source>
</evidence>
<feature type="domain" description="Ferric oxidoreductase" evidence="8">
    <location>
        <begin position="64"/>
        <end position="168"/>
    </location>
</feature>
<evidence type="ECO:0000256" key="7">
    <source>
        <dbReference type="SAM" id="Phobius"/>
    </source>
</evidence>
<organism evidence="9 10">
    <name type="scientific">Sulfuricurvum kujiense (strain ATCC BAA-921 / DSM 16994 / JCM 11577 / YK-1)</name>
    <dbReference type="NCBI Taxonomy" id="709032"/>
    <lineage>
        <taxon>Bacteria</taxon>
        <taxon>Pseudomonadati</taxon>
        <taxon>Campylobacterota</taxon>
        <taxon>Epsilonproteobacteria</taxon>
        <taxon>Campylobacterales</taxon>
        <taxon>Sulfurimonadaceae</taxon>
        <taxon>Sulfuricurvum</taxon>
    </lineage>
</organism>
<dbReference type="GO" id="GO:0016679">
    <property type="term" value="F:oxidoreductase activity, acting on diphenols and related substances as donors"/>
    <property type="evidence" value="ECO:0007669"/>
    <property type="project" value="TreeGrafter"/>
</dbReference>
<keyword evidence="2" id="KW-0813">Transport</keyword>
<proteinExistence type="predicted"/>
<evidence type="ECO:0000313" key="10">
    <source>
        <dbReference type="Proteomes" id="UP000008721"/>
    </source>
</evidence>
<dbReference type="HOGENOM" id="CLU_080662_2_0_7"/>
<dbReference type="RefSeq" id="WP_013459173.1">
    <property type="nucleotide sequence ID" value="NC_014762.1"/>
</dbReference>
<accession>E4TYJ9</accession>